<keyword evidence="2" id="KW-1133">Transmembrane helix</keyword>
<feature type="domain" description="Helix-hairpin-helix DNA-binding motif class 1" evidence="3">
    <location>
        <begin position="165"/>
        <end position="184"/>
    </location>
</feature>
<dbReference type="Pfam" id="PF10531">
    <property type="entry name" value="SLBB"/>
    <property type="match status" value="1"/>
</dbReference>
<reference evidence="4" key="2">
    <citation type="submission" date="2020-09" db="EMBL/GenBank/DDBJ databases">
        <authorList>
            <person name="Sun Q."/>
            <person name="Zhou Y."/>
        </authorList>
    </citation>
    <scope>NUCLEOTIDE SEQUENCE</scope>
    <source>
        <strain evidence="4">CGMCC 1.12777</strain>
    </source>
</reference>
<dbReference type="PANTHER" id="PTHR21180:SF32">
    <property type="entry name" value="ENDONUCLEASE_EXONUCLEASE_PHOSPHATASE FAMILY DOMAIN-CONTAINING PROTEIN 1"/>
    <property type="match status" value="1"/>
</dbReference>
<comment type="caution">
    <text evidence="4">The sequence shown here is derived from an EMBL/GenBank/DDBJ whole genome shotgun (WGS) entry which is preliminary data.</text>
</comment>
<dbReference type="GO" id="GO:0015627">
    <property type="term" value="C:type II protein secretion system complex"/>
    <property type="evidence" value="ECO:0007669"/>
    <property type="project" value="TreeGrafter"/>
</dbReference>
<dbReference type="InterPro" id="IPR051675">
    <property type="entry name" value="Endo/Exo/Phosphatase_dom_1"/>
</dbReference>
<evidence type="ECO:0000313" key="5">
    <source>
        <dbReference type="Proteomes" id="UP000656813"/>
    </source>
</evidence>
<dbReference type="EMBL" id="BMFV01000024">
    <property type="protein sequence ID" value="GGH84895.1"/>
    <property type="molecule type" value="Genomic_DNA"/>
</dbReference>
<feature type="region of interest" description="Disordered" evidence="1">
    <location>
        <begin position="40"/>
        <end position="70"/>
    </location>
</feature>
<dbReference type="PANTHER" id="PTHR21180">
    <property type="entry name" value="ENDONUCLEASE/EXONUCLEASE/PHOSPHATASE FAMILY DOMAIN-CONTAINING PROTEIN 1"/>
    <property type="match status" value="1"/>
</dbReference>
<name>A0A8J2ZXR8_9BACL</name>
<dbReference type="InterPro" id="IPR019554">
    <property type="entry name" value="Soluble_ligand-bd"/>
</dbReference>
<dbReference type="SUPFAM" id="SSF47781">
    <property type="entry name" value="RuvA domain 2-like"/>
    <property type="match status" value="1"/>
</dbReference>
<dbReference type="InterPro" id="IPR003583">
    <property type="entry name" value="Hlx-hairpin-Hlx_DNA-bd_motif"/>
</dbReference>
<dbReference type="GO" id="GO:0006281">
    <property type="term" value="P:DNA repair"/>
    <property type="evidence" value="ECO:0007669"/>
    <property type="project" value="InterPro"/>
</dbReference>
<accession>A0A8J2ZXR8</accession>
<feature type="compositionally biased region" description="Low complexity" evidence="1">
    <location>
        <begin position="40"/>
        <end position="52"/>
    </location>
</feature>
<keyword evidence="2" id="KW-0812">Transmembrane</keyword>
<feature type="transmembrane region" description="Helical" evidence="2">
    <location>
        <begin position="6"/>
        <end position="24"/>
    </location>
</feature>
<evidence type="ECO:0000256" key="1">
    <source>
        <dbReference type="SAM" id="MobiDB-lite"/>
    </source>
</evidence>
<evidence type="ECO:0000256" key="2">
    <source>
        <dbReference type="SAM" id="Phobius"/>
    </source>
</evidence>
<dbReference type="GO" id="GO:0015628">
    <property type="term" value="P:protein secretion by the type II secretion system"/>
    <property type="evidence" value="ECO:0007669"/>
    <property type="project" value="TreeGrafter"/>
</dbReference>
<dbReference type="AlphaFoldDB" id="A0A8J2ZXR8"/>
<dbReference type="GO" id="GO:0003677">
    <property type="term" value="F:DNA binding"/>
    <property type="evidence" value="ECO:0007669"/>
    <property type="project" value="InterPro"/>
</dbReference>
<sequence>MTKVKWLYLIVGVAGVISIIFYMIHHKEENTSQWEEIMTQDSTTPKTTTQDSQDGKVEAKATTNETEEEQTASLMVDIEGAVNAPGVYELRTGQRIVDAIKKAGGLSAHADKKRVNLAQKVVDEMMIYIPVEGETDVPASAQETTEPAEGEEAATKVNINTADLTKLQDIPGIGASKAAAILEYRKEHGAFKKIEDLVNVSGIGEKSLEKMKAVVTLN</sequence>
<evidence type="ECO:0000313" key="4">
    <source>
        <dbReference type="EMBL" id="GGH84895.1"/>
    </source>
</evidence>
<gene>
    <name evidence="4" type="primary">comEA</name>
    <name evidence="4" type="ORF">GCM10007096_29020</name>
</gene>
<dbReference type="Pfam" id="PF12836">
    <property type="entry name" value="HHH_3"/>
    <property type="match status" value="1"/>
</dbReference>
<dbReference type="Proteomes" id="UP000656813">
    <property type="component" value="Unassembled WGS sequence"/>
</dbReference>
<dbReference type="RefSeq" id="WP_188498104.1">
    <property type="nucleotide sequence ID" value="NZ_BMFV01000024.1"/>
</dbReference>
<proteinExistence type="predicted"/>
<dbReference type="InterPro" id="IPR010994">
    <property type="entry name" value="RuvA_2-like"/>
</dbReference>
<dbReference type="Gene3D" id="3.10.560.10">
    <property type="entry name" value="Outer membrane lipoprotein wza domain like"/>
    <property type="match status" value="1"/>
</dbReference>
<dbReference type="NCBIfam" id="TIGR00426">
    <property type="entry name" value="competence protein ComEA helix-hairpin-helix repeat region"/>
    <property type="match status" value="1"/>
</dbReference>
<keyword evidence="5" id="KW-1185">Reference proteome</keyword>
<keyword evidence="2" id="KW-0472">Membrane</keyword>
<dbReference type="InterPro" id="IPR004509">
    <property type="entry name" value="Competence_ComEA_HhH"/>
</dbReference>
<reference evidence="4" key="1">
    <citation type="journal article" date="2014" name="Int. J. Syst. Evol. Microbiol.">
        <title>Complete genome sequence of Corynebacterium casei LMG S-19264T (=DSM 44701T), isolated from a smear-ripened cheese.</title>
        <authorList>
            <consortium name="US DOE Joint Genome Institute (JGI-PGF)"/>
            <person name="Walter F."/>
            <person name="Albersmeier A."/>
            <person name="Kalinowski J."/>
            <person name="Ruckert C."/>
        </authorList>
    </citation>
    <scope>NUCLEOTIDE SEQUENCE</scope>
    <source>
        <strain evidence="4">CGMCC 1.12777</strain>
    </source>
</reference>
<protein>
    <submittedName>
        <fullName evidence="4">Competence protein ComEA</fullName>
    </submittedName>
</protein>
<feature type="domain" description="Helix-hairpin-helix DNA-binding motif class 1" evidence="3">
    <location>
        <begin position="195"/>
        <end position="214"/>
    </location>
</feature>
<dbReference type="Gene3D" id="1.10.150.310">
    <property type="entry name" value="Tex RuvX-like domain-like"/>
    <property type="match status" value="1"/>
</dbReference>
<organism evidence="4 5">
    <name type="scientific">Pullulanibacillus pueri</name>
    <dbReference type="NCBI Taxonomy" id="1437324"/>
    <lineage>
        <taxon>Bacteria</taxon>
        <taxon>Bacillati</taxon>
        <taxon>Bacillota</taxon>
        <taxon>Bacilli</taxon>
        <taxon>Bacillales</taxon>
        <taxon>Sporolactobacillaceae</taxon>
        <taxon>Pullulanibacillus</taxon>
    </lineage>
</organism>
<evidence type="ECO:0000259" key="3">
    <source>
        <dbReference type="SMART" id="SM00278"/>
    </source>
</evidence>
<dbReference type="SMART" id="SM00278">
    <property type="entry name" value="HhH1"/>
    <property type="match status" value="2"/>
</dbReference>